<accession>A0ACB0ZKL1</accession>
<gene>
    <name evidence="1" type="ORF">MENTE1834_LOCUS26763</name>
</gene>
<evidence type="ECO:0000313" key="1">
    <source>
        <dbReference type="EMBL" id="CAK5079637.1"/>
    </source>
</evidence>
<organism evidence="1 2">
    <name type="scientific">Meloidogyne enterolobii</name>
    <name type="common">Root-knot nematode worm</name>
    <name type="synonym">Meloidogyne mayaguensis</name>
    <dbReference type="NCBI Taxonomy" id="390850"/>
    <lineage>
        <taxon>Eukaryota</taxon>
        <taxon>Metazoa</taxon>
        <taxon>Ecdysozoa</taxon>
        <taxon>Nematoda</taxon>
        <taxon>Chromadorea</taxon>
        <taxon>Rhabditida</taxon>
        <taxon>Tylenchina</taxon>
        <taxon>Tylenchomorpha</taxon>
        <taxon>Tylenchoidea</taxon>
        <taxon>Meloidogynidae</taxon>
        <taxon>Meloidogyninae</taxon>
        <taxon>Meloidogyne</taxon>
    </lineage>
</organism>
<name>A0ACB0ZKL1_MELEN</name>
<dbReference type="Proteomes" id="UP001497535">
    <property type="component" value="Unassembled WGS sequence"/>
</dbReference>
<proteinExistence type="predicted"/>
<dbReference type="EMBL" id="CAVMJV010000039">
    <property type="protein sequence ID" value="CAK5079637.1"/>
    <property type="molecule type" value="Genomic_DNA"/>
</dbReference>
<keyword evidence="2" id="KW-1185">Reference proteome</keyword>
<reference evidence="1" key="1">
    <citation type="submission" date="2023-11" db="EMBL/GenBank/DDBJ databases">
        <authorList>
            <person name="Poullet M."/>
        </authorList>
    </citation>
    <scope>NUCLEOTIDE SEQUENCE</scope>
    <source>
        <strain evidence="1">E1834</strain>
    </source>
</reference>
<evidence type="ECO:0000313" key="2">
    <source>
        <dbReference type="Proteomes" id="UP001497535"/>
    </source>
</evidence>
<comment type="caution">
    <text evidence="1">The sequence shown here is derived from an EMBL/GenBank/DDBJ whole genome shotgun (WGS) entry which is preliminary data.</text>
</comment>
<sequence length="62" mass="7535">MVAFEEFKRLKWISGINWDIKGYSRIKRICKWFHDTHLKTISLIHTKVPPTIFIQIQYTPIF</sequence>
<protein>
    <submittedName>
        <fullName evidence="1">Uncharacterized protein</fullName>
    </submittedName>
</protein>